<dbReference type="AlphaFoldDB" id="A0A5J5AZ17"/>
<dbReference type="Proteomes" id="UP000325577">
    <property type="component" value="Linkage Group LG16"/>
</dbReference>
<dbReference type="EMBL" id="CM018039">
    <property type="protein sequence ID" value="KAA8536283.1"/>
    <property type="molecule type" value="Genomic_DNA"/>
</dbReference>
<accession>A0A5J5AZ17</accession>
<feature type="region of interest" description="Disordered" evidence="1">
    <location>
        <begin position="1"/>
        <end position="69"/>
    </location>
</feature>
<feature type="compositionally biased region" description="Low complexity" evidence="1">
    <location>
        <begin position="1"/>
        <end position="10"/>
    </location>
</feature>
<name>A0A5J5AZ17_9ASTE</name>
<gene>
    <name evidence="2" type="ORF">F0562_028761</name>
</gene>
<feature type="compositionally biased region" description="Pro residues" evidence="1">
    <location>
        <begin position="50"/>
        <end position="62"/>
    </location>
</feature>
<proteinExistence type="predicted"/>
<evidence type="ECO:0008006" key="4">
    <source>
        <dbReference type="Google" id="ProtNLM"/>
    </source>
</evidence>
<evidence type="ECO:0000313" key="3">
    <source>
        <dbReference type="Proteomes" id="UP000325577"/>
    </source>
</evidence>
<reference evidence="2 3" key="1">
    <citation type="submission" date="2019-09" db="EMBL/GenBank/DDBJ databases">
        <title>A chromosome-level genome assembly of the Chinese tupelo Nyssa sinensis.</title>
        <authorList>
            <person name="Yang X."/>
            <person name="Kang M."/>
            <person name="Yang Y."/>
            <person name="Xiong H."/>
            <person name="Wang M."/>
            <person name="Zhang Z."/>
            <person name="Wang Z."/>
            <person name="Wu H."/>
            <person name="Ma T."/>
            <person name="Liu J."/>
            <person name="Xi Z."/>
        </authorList>
    </citation>
    <scope>NUCLEOTIDE SEQUENCE [LARGE SCALE GENOMIC DNA]</scope>
    <source>
        <strain evidence="2">J267</strain>
        <tissue evidence="2">Leaf</tissue>
    </source>
</reference>
<keyword evidence="3" id="KW-1185">Reference proteome</keyword>
<feature type="compositionally biased region" description="Low complexity" evidence="1">
    <location>
        <begin position="18"/>
        <end position="49"/>
    </location>
</feature>
<organism evidence="2 3">
    <name type="scientific">Nyssa sinensis</name>
    <dbReference type="NCBI Taxonomy" id="561372"/>
    <lineage>
        <taxon>Eukaryota</taxon>
        <taxon>Viridiplantae</taxon>
        <taxon>Streptophyta</taxon>
        <taxon>Embryophyta</taxon>
        <taxon>Tracheophyta</taxon>
        <taxon>Spermatophyta</taxon>
        <taxon>Magnoliopsida</taxon>
        <taxon>eudicotyledons</taxon>
        <taxon>Gunneridae</taxon>
        <taxon>Pentapetalae</taxon>
        <taxon>asterids</taxon>
        <taxon>Cornales</taxon>
        <taxon>Nyssaceae</taxon>
        <taxon>Nyssa</taxon>
    </lineage>
</organism>
<protein>
    <recommendedName>
        <fullName evidence="4">Rhodopsin</fullName>
    </recommendedName>
</protein>
<evidence type="ECO:0000313" key="2">
    <source>
        <dbReference type="EMBL" id="KAA8536283.1"/>
    </source>
</evidence>
<evidence type="ECO:0000256" key="1">
    <source>
        <dbReference type="SAM" id="MobiDB-lite"/>
    </source>
</evidence>
<sequence>MSYYQQQNPVGVPPPQGYPQEGYPKDAYPPQQGYGQPQGYPPQGYGQPQGYPPQYAPGPPPQQQKSSGGLMEGWYARQLSLSNFSLTCEYINKYKYICICNVWMT</sequence>